<feature type="non-terminal residue" evidence="1">
    <location>
        <position position="59"/>
    </location>
</feature>
<proteinExistence type="predicted"/>
<evidence type="ECO:0000313" key="1">
    <source>
        <dbReference type="EMBL" id="RDX97183.1"/>
    </source>
</evidence>
<evidence type="ECO:0000313" key="2">
    <source>
        <dbReference type="Proteomes" id="UP000257109"/>
    </source>
</evidence>
<dbReference type="EMBL" id="QJKJ01003719">
    <property type="protein sequence ID" value="RDX97183.1"/>
    <property type="molecule type" value="Genomic_DNA"/>
</dbReference>
<comment type="caution">
    <text evidence="1">The sequence shown here is derived from an EMBL/GenBank/DDBJ whole genome shotgun (WGS) entry which is preliminary data.</text>
</comment>
<keyword evidence="2" id="KW-1185">Reference proteome</keyword>
<dbReference type="OrthoDB" id="1433902at2759"/>
<reference evidence="1" key="1">
    <citation type="submission" date="2018-05" db="EMBL/GenBank/DDBJ databases">
        <title>Draft genome of Mucuna pruriens seed.</title>
        <authorList>
            <person name="Nnadi N.E."/>
            <person name="Vos R."/>
            <person name="Hasami M.H."/>
            <person name="Devisetty U.K."/>
            <person name="Aguiy J.C."/>
        </authorList>
    </citation>
    <scope>NUCLEOTIDE SEQUENCE [LARGE SCALE GENOMIC DNA]</scope>
    <source>
        <strain evidence="1">JCA_2017</strain>
    </source>
</reference>
<dbReference type="AlphaFoldDB" id="A0A371H3F5"/>
<accession>A0A371H3F5</accession>
<protein>
    <submittedName>
        <fullName evidence="1">Uncharacterized protein</fullName>
    </submittedName>
</protein>
<dbReference type="Proteomes" id="UP000257109">
    <property type="component" value="Unassembled WGS sequence"/>
</dbReference>
<gene>
    <name evidence="1" type="ORF">CR513_20077</name>
</gene>
<name>A0A371H3F5_MUCPR</name>
<organism evidence="1 2">
    <name type="scientific">Mucuna pruriens</name>
    <name type="common">Velvet bean</name>
    <name type="synonym">Dolichos pruriens</name>
    <dbReference type="NCBI Taxonomy" id="157652"/>
    <lineage>
        <taxon>Eukaryota</taxon>
        <taxon>Viridiplantae</taxon>
        <taxon>Streptophyta</taxon>
        <taxon>Embryophyta</taxon>
        <taxon>Tracheophyta</taxon>
        <taxon>Spermatophyta</taxon>
        <taxon>Magnoliopsida</taxon>
        <taxon>eudicotyledons</taxon>
        <taxon>Gunneridae</taxon>
        <taxon>Pentapetalae</taxon>
        <taxon>rosids</taxon>
        <taxon>fabids</taxon>
        <taxon>Fabales</taxon>
        <taxon>Fabaceae</taxon>
        <taxon>Papilionoideae</taxon>
        <taxon>50 kb inversion clade</taxon>
        <taxon>NPAAA clade</taxon>
        <taxon>indigoferoid/millettioid clade</taxon>
        <taxon>Phaseoleae</taxon>
        <taxon>Mucuna</taxon>
    </lineage>
</organism>
<sequence length="59" mass="7120">MSSKGGYNLDDAQNWLKEIEKIFYAMECTSHIRCPMVLKEEFEYWWENTLDISELKIEL</sequence>